<name>A0A5N7DPR8_9EURO</name>
<accession>A0A5N7DPR8</accession>
<dbReference type="RefSeq" id="XP_031945743.1">
    <property type="nucleotide sequence ID" value="XM_032079355.1"/>
</dbReference>
<evidence type="ECO:0000313" key="2">
    <source>
        <dbReference type="Proteomes" id="UP000325579"/>
    </source>
</evidence>
<organism evidence="1 2">
    <name type="scientific">Aspergillus pseudonomiae</name>
    <dbReference type="NCBI Taxonomy" id="1506151"/>
    <lineage>
        <taxon>Eukaryota</taxon>
        <taxon>Fungi</taxon>
        <taxon>Dikarya</taxon>
        <taxon>Ascomycota</taxon>
        <taxon>Pezizomycotina</taxon>
        <taxon>Eurotiomycetes</taxon>
        <taxon>Eurotiomycetidae</taxon>
        <taxon>Eurotiales</taxon>
        <taxon>Aspergillaceae</taxon>
        <taxon>Aspergillus</taxon>
        <taxon>Aspergillus subgen. Circumdati</taxon>
    </lineage>
</organism>
<dbReference type="OrthoDB" id="10619691at2759"/>
<dbReference type="EMBL" id="ML736743">
    <property type="protein sequence ID" value="KAE8408424.1"/>
    <property type="molecule type" value="Genomic_DNA"/>
</dbReference>
<keyword evidence="2" id="KW-1185">Reference proteome</keyword>
<dbReference type="GeneID" id="43664046"/>
<sequence>MWRYPLRIEKYTAGSIPITWRLPGTPKKLGSAYRLLLSACHRIHFNCNRSWLLNNPRPIISPLVSLVFVPSQINLLELLRQASRDAVSPRYHVQWAIAPSLIGTTVHGRWRSEMTRILGRRQVWRSKWISLPTLFHHDSPHILHEFIGMGLMSKSIEATVAIMTTSISNVKHNLLHWRARKPPCDELNPPR</sequence>
<proteinExistence type="predicted"/>
<dbReference type="AlphaFoldDB" id="A0A5N7DPR8"/>
<protein>
    <submittedName>
        <fullName evidence="1">Uncharacterized protein</fullName>
    </submittedName>
</protein>
<evidence type="ECO:0000313" key="1">
    <source>
        <dbReference type="EMBL" id="KAE8408424.1"/>
    </source>
</evidence>
<gene>
    <name evidence="1" type="ORF">BDV37DRAFT_172186</name>
</gene>
<dbReference type="Proteomes" id="UP000325579">
    <property type="component" value="Unassembled WGS sequence"/>
</dbReference>
<reference evidence="1 2" key="1">
    <citation type="submission" date="2019-04" db="EMBL/GenBank/DDBJ databases">
        <authorList>
            <consortium name="DOE Joint Genome Institute"/>
            <person name="Mondo S."/>
            <person name="Kjaerbolling I."/>
            <person name="Vesth T."/>
            <person name="Frisvad J.C."/>
            <person name="Nybo J.L."/>
            <person name="Theobald S."/>
            <person name="Kildgaard S."/>
            <person name="Isbrandt T."/>
            <person name="Kuo A."/>
            <person name="Sato A."/>
            <person name="Lyhne E.K."/>
            <person name="Kogle M.E."/>
            <person name="Wiebenga A."/>
            <person name="Kun R.S."/>
            <person name="Lubbers R.J."/>
            <person name="Makela M.R."/>
            <person name="Barry K."/>
            <person name="Chovatia M."/>
            <person name="Clum A."/>
            <person name="Daum C."/>
            <person name="Haridas S."/>
            <person name="He G."/>
            <person name="LaButti K."/>
            <person name="Lipzen A."/>
            <person name="Riley R."/>
            <person name="Salamov A."/>
            <person name="Simmons B.A."/>
            <person name="Magnuson J.K."/>
            <person name="Henrissat B."/>
            <person name="Mortensen U.H."/>
            <person name="Larsen T.O."/>
            <person name="Devries R.P."/>
            <person name="Grigoriev I.V."/>
            <person name="Machida M."/>
            <person name="Baker S.E."/>
            <person name="Andersen M.R."/>
            <person name="Cantor M.N."/>
            <person name="Hua S.X."/>
        </authorList>
    </citation>
    <scope>NUCLEOTIDE SEQUENCE [LARGE SCALE GENOMIC DNA]</scope>
    <source>
        <strain evidence="1 2">CBS 119388</strain>
    </source>
</reference>